<dbReference type="InterPro" id="IPR023214">
    <property type="entry name" value="HAD_sf"/>
</dbReference>
<dbReference type="AlphaFoldDB" id="A0A4R7I2M4"/>
<dbReference type="PANTHER" id="PTHR11011">
    <property type="entry name" value="MALE STERILITY PROTEIN 2-RELATED"/>
    <property type="match status" value="1"/>
</dbReference>
<dbReference type="InterPro" id="IPR006385">
    <property type="entry name" value="HAD_hydro_SerB1"/>
</dbReference>
<name>A0A4R7I2M4_9ACTN</name>
<keyword evidence="2" id="KW-0378">Hydrolase</keyword>
<dbReference type="PANTHER" id="PTHR11011:SF45">
    <property type="entry name" value="FATTY ACYL-COA REDUCTASE CG8306-RELATED"/>
    <property type="match status" value="1"/>
</dbReference>
<keyword evidence="3" id="KW-1185">Reference proteome</keyword>
<protein>
    <submittedName>
        <fullName evidence="2">HAD superfamily hydrolase (TIGR01490 family)</fullName>
    </submittedName>
</protein>
<dbReference type="Proteomes" id="UP000294558">
    <property type="component" value="Unassembled WGS sequence"/>
</dbReference>
<dbReference type="EMBL" id="SOAU01000001">
    <property type="protein sequence ID" value="TDT16793.1"/>
    <property type="molecule type" value="Genomic_DNA"/>
</dbReference>
<proteinExistence type="predicted"/>
<dbReference type="GO" id="GO:0080019">
    <property type="term" value="F:alcohol-forming very long-chain fatty acyl-CoA reductase activity"/>
    <property type="evidence" value="ECO:0007669"/>
    <property type="project" value="InterPro"/>
</dbReference>
<dbReference type="NCBIfam" id="TIGR01488">
    <property type="entry name" value="HAD-SF-IB"/>
    <property type="match status" value="1"/>
</dbReference>
<gene>
    <name evidence="2" type="ORF">BDK89_2391</name>
</gene>
<dbReference type="Gene3D" id="3.40.50.720">
    <property type="entry name" value="NAD(P)-binding Rossmann-like Domain"/>
    <property type="match status" value="1"/>
</dbReference>
<dbReference type="Gene3D" id="1.20.1440.100">
    <property type="entry name" value="SG protein - dephosphorylation function"/>
    <property type="match status" value="1"/>
</dbReference>
<evidence type="ECO:0000259" key="1">
    <source>
        <dbReference type="Pfam" id="PF07993"/>
    </source>
</evidence>
<evidence type="ECO:0000313" key="3">
    <source>
        <dbReference type="Proteomes" id="UP000294558"/>
    </source>
</evidence>
<dbReference type="InterPro" id="IPR013120">
    <property type="entry name" value="FAR_NAD-bd"/>
</dbReference>
<dbReference type="Pfam" id="PF07993">
    <property type="entry name" value="NAD_binding_4"/>
    <property type="match status" value="1"/>
</dbReference>
<feature type="domain" description="Thioester reductase (TE)" evidence="1">
    <location>
        <begin position="13"/>
        <end position="348"/>
    </location>
</feature>
<comment type="caution">
    <text evidence="2">The sequence shown here is derived from an EMBL/GenBank/DDBJ whole genome shotgun (WGS) entry which is preliminary data.</text>
</comment>
<dbReference type="InterPro" id="IPR026055">
    <property type="entry name" value="FAR"/>
</dbReference>
<dbReference type="InterPro" id="IPR036412">
    <property type="entry name" value="HAD-like_sf"/>
</dbReference>
<dbReference type="GO" id="GO:0035336">
    <property type="term" value="P:long-chain fatty-acyl-CoA metabolic process"/>
    <property type="evidence" value="ECO:0007669"/>
    <property type="project" value="TreeGrafter"/>
</dbReference>
<reference evidence="2 3" key="1">
    <citation type="submission" date="2019-03" db="EMBL/GenBank/DDBJ databases">
        <title>Sequencing the genomes of 1000 actinobacteria strains.</title>
        <authorList>
            <person name="Klenk H.-P."/>
        </authorList>
    </citation>
    <scope>NUCLEOTIDE SEQUENCE [LARGE SCALE GENOMIC DNA]</scope>
    <source>
        <strain evidence="2 3">DSM 18936</strain>
    </source>
</reference>
<accession>A0A4R7I2M4</accession>
<sequence length="794" mass="88123">MIAESLAGKRIAITGSTGFVGTALVERLLRSVPDCELVLLVRDGKRTKAAKRVEKELLRNDAFDRLREQYNGPDSTESFTDMTARRITTITGDVSSDGLGLDDDDRRTFSTADVVIHSAATVSFDSPLDRAVEINLLGPVRIAQLCHDLGVTPHLVAVSTCYVAGNRRGKAPEVLVSDGPFDIGLSWKAEVDAARRLRSDNDALSRQPDQLARFRKEARTELGAAGAPALAAKTEQLRERWVRDQLVEAGRSRAASVGWPDAYAFTKALGEQALTDTVASHGGDVPVSIVRPSIIESAWAEPHPGWIRGFRMAEPVILSYAKGLLSQFPGVPEGTIDVIPVDIVVSAIIAVAAVGPEAAPPITQVASGGINPLTYRMLIDYVSTWFGEHPLYDPKGQPIVLPEWRFPGRGKVEGELRRANRVLGWSEKTLQALPLRGKQAELAATIETRRAEVEAATQYVELYGLYTECEAIYQVDNLLAVDRMLDDVDHEVFQLDPRIVDWEHYATNIHLPAIVQHARVKTTPGKSRSTDRMVRLRKQVLDPKRHVAAFDLENTLIASNVVESYSFLATRRLNTPERVRYVLRTLSEAPGLLRMDRRDRTDFLRHFYRRYEDAPIEQIELDVQAMMHELILTKSFPEGMRRVREHRAAGHRTVLITGALEFNVAPLKPLFDEIIAAEMTTTDDGRYTGEMKSVPPTGETRAQLLEDYCAAEGFRLDECVAYADSSSDLPLFEAVGFPVAVNPETRLATIARKRGWLVEHWSKADGAPKPLLPIGPMLNDRERRRRFVSSGGGR</sequence>
<dbReference type="SUPFAM" id="SSF56784">
    <property type="entry name" value="HAD-like"/>
    <property type="match status" value="1"/>
</dbReference>
<organism evidence="2 3">
    <name type="scientific">Ilumatobacter fluminis</name>
    <dbReference type="NCBI Taxonomy" id="467091"/>
    <lineage>
        <taxon>Bacteria</taxon>
        <taxon>Bacillati</taxon>
        <taxon>Actinomycetota</taxon>
        <taxon>Acidimicrobiia</taxon>
        <taxon>Acidimicrobiales</taxon>
        <taxon>Ilumatobacteraceae</taxon>
        <taxon>Ilumatobacter</taxon>
    </lineage>
</organism>
<dbReference type="NCBIfam" id="TIGR01490">
    <property type="entry name" value="HAD-SF-IB-hyp1"/>
    <property type="match status" value="1"/>
</dbReference>
<dbReference type="SUPFAM" id="SSF51735">
    <property type="entry name" value="NAD(P)-binding Rossmann-fold domains"/>
    <property type="match status" value="1"/>
</dbReference>
<dbReference type="Gene3D" id="3.40.50.1000">
    <property type="entry name" value="HAD superfamily/HAD-like"/>
    <property type="match status" value="1"/>
</dbReference>
<dbReference type="GO" id="GO:0016787">
    <property type="term" value="F:hydrolase activity"/>
    <property type="evidence" value="ECO:0007669"/>
    <property type="project" value="UniProtKB-KW"/>
</dbReference>
<dbReference type="GO" id="GO:0010345">
    <property type="term" value="P:suberin biosynthetic process"/>
    <property type="evidence" value="ECO:0007669"/>
    <property type="project" value="TreeGrafter"/>
</dbReference>
<dbReference type="RefSeq" id="WP_166657543.1">
    <property type="nucleotide sequence ID" value="NZ_SOAU01000001.1"/>
</dbReference>
<dbReference type="Pfam" id="PF12710">
    <property type="entry name" value="HAD"/>
    <property type="match status" value="1"/>
</dbReference>
<evidence type="ECO:0000313" key="2">
    <source>
        <dbReference type="EMBL" id="TDT16793.1"/>
    </source>
</evidence>
<dbReference type="InterPro" id="IPR036291">
    <property type="entry name" value="NAD(P)-bd_dom_sf"/>
</dbReference>